<dbReference type="Proteomes" id="UP001458880">
    <property type="component" value="Unassembled WGS sequence"/>
</dbReference>
<keyword evidence="3 16" id="KW-0031">Aminopeptidase</keyword>
<dbReference type="EMBL" id="JASPKY010000003">
    <property type="protein sequence ID" value="KAK9758907.1"/>
    <property type="molecule type" value="Genomic_DNA"/>
</dbReference>
<evidence type="ECO:0000256" key="13">
    <source>
        <dbReference type="ARBA" id="ARBA00047881"/>
    </source>
</evidence>
<evidence type="ECO:0000256" key="12">
    <source>
        <dbReference type="ARBA" id="ARBA00045966"/>
    </source>
</evidence>
<gene>
    <name evidence="16" type="ORF">QE152_g650</name>
</gene>
<dbReference type="InterPro" id="IPR043472">
    <property type="entry name" value="Macro_dom-like"/>
</dbReference>
<evidence type="ECO:0000256" key="3">
    <source>
        <dbReference type="ARBA" id="ARBA00022438"/>
    </source>
</evidence>
<keyword evidence="17" id="KW-1185">Reference proteome</keyword>
<reference evidence="16 17" key="1">
    <citation type="journal article" date="2024" name="BMC Genomics">
        <title>De novo assembly and annotation of Popillia japonica's genome with initial clues to its potential as an invasive pest.</title>
        <authorList>
            <person name="Cucini C."/>
            <person name="Boschi S."/>
            <person name="Funari R."/>
            <person name="Cardaioli E."/>
            <person name="Iannotti N."/>
            <person name="Marturano G."/>
            <person name="Paoli F."/>
            <person name="Bruttini M."/>
            <person name="Carapelli A."/>
            <person name="Frati F."/>
            <person name="Nardi F."/>
        </authorList>
    </citation>
    <scope>NUCLEOTIDE SEQUENCE [LARGE SCALE GENOMIC DNA]</scope>
    <source>
        <strain evidence="16">DMR45628</strain>
    </source>
</reference>
<evidence type="ECO:0000256" key="1">
    <source>
        <dbReference type="ARBA" id="ARBA00009528"/>
    </source>
</evidence>
<organism evidence="16 17">
    <name type="scientific">Popillia japonica</name>
    <name type="common">Japanese beetle</name>
    <dbReference type="NCBI Taxonomy" id="7064"/>
    <lineage>
        <taxon>Eukaryota</taxon>
        <taxon>Metazoa</taxon>
        <taxon>Ecdysozoa</taxon>
        <taxon>Arthropoda</taxon>
        <taxon>Hexapoda</taxon>
        <taxon>Insecta</taxon>
        <taxon>Pterygota</taxon>
        <taxon>Neoptera</taxon>
        <taxon>Endopterygota</taxon>
        <taxon>Coleoptera</taxon>
        <taxon>Polyphaga</taxon>
        <taxon>Scarabaeiformia</taxon>
        <taxon>Scarabaeidae</taxon>
        <taxon>Rutelinae</taxon>
        <taxon>Popillia</taxon>
    </lineage>
</organism>
<name>A0AAW1NLQ6_POPJA</name>
<dbReference type="Gene3D" id="3.40.220.10">
    <property type="entry name" value="Leucine Aminopeptidase, subunit E, domain 1"/>
    <property type="match status" value="1"/>
</dbReference>
<comment type="function">
    <text evidence="12">Cytosolic metallopeptidase that catalyzes the removal of unsubstituted N-terminal hydrophobic amino acids from various peptides. The presence of Zn(2+) ions is essential for the peptidase activity, and the association with other cofactors can modulate the substrate spectificity of the enzyme. For instance, in the presence of Mn(2+), it displays a specific Cys-Gly hydrolyzing activity of Cys-Gly-S-conjugates. Involved in the metabolism of glutathione and in the degradation of glutathione S-conjugates, which may play a role in the control of the cell redox status.</text>
</comment>
<evidence type="ECO:0000256" key="10">
    <source>
        <dbReference type="ARBA" id="ARBA00030997"/>
    </source>
</evidence>
<dbReference type="EC" id="3.4.13.23" evidence="7"/>
<evidence type="ECO:0000256" key="9">
    <source>
        <dbReference type="ARBA" id="ARBA00030930"/>
    </source>
</evidence>
<evidence type="ECO:0000256" key="14">
    <source>
        <dbReference type="ARBA" id="ARBA00049107"/>
    </source>
</evidence>
<dbReference type="InterPro" id="IPR011356">
    <property type="entry name" value="Leucine_aapep/pepB"/>
</dbReference>
<dbReference type="GO" id="GO:0070006">
    <property type="term" value="F:metalloaminopeptidase activity"/>
    <property type="evidence" value="ECO:0007669"/>
    <property type="project" value="InterPro"/>
</dbReference>
<comment type="catalytic activity">
    <reaction evidence="6">
        <text>an S-substituted L-cysteinylglycine + H2O = an S-substituted L-cysteine + glycine</text>
        <dbReference type="Rhea" id="RHEA:60444"/>
        <dbReference type="ChEBI" id="CHEBI:15377"/>
        <dbReference type="ChEBI" id="CHEBI:57305"/>
        <dbReference type="ChEBI" id="CHEBI:58717"/>
        <dbReference type="ChEBI" id="CHEBI:143103"/>
        <dbReference type="EC" id="3.4.13.23"/>
    </reaction>
    <physiologicalReaction direction="left-to-right" evidence="6">
        <dbReference type="Rhea" id="RHEA:60445"/>
    </physiologicalReaction>
</comment>
<keyword evidence="5" id="KW-0378">Hydrolase</keyword>
<evidence type="ECO:0000256" key="4">
    <source>
        <dbReference type="ARBA" id="ARBA00022670"/>
    </source>
</evidence>
<dbReference type="GO" id="GO:0006508">
    <property type="term" value="P:proteolysis"/>
    <property type="evidence" value="ECO:0007669"/>
    <property type="project" value="UniProtKB-KW"/>
</dbReference>
<dbReference type="GO" id="GO:0030145">
    <property type="term" value="F:manganese ion binding"/>
    <property type="evidence" value="ECO:0007669"/>
    <property type="project" value="InterPro"/>
</dbReference>
<keyword evidence="4" id="KW-0645">Protease</keyword>
<dbReference type="Pfam" id="PF00883">
    <property type="entry name" value="Peptidase_M17"/>
    <property type="match status" value="1"/>
</dbReference>
<dbReference type="SUPFAM" id="SSF52949">
    <property type="entry name" value="Macro domain-like"/>
    <property type="match status" value="1"/>
</dbReference>
<evidence type="ECO:0000256" key="8">
    <source>
        <dbReference type="ARBA" id="ARBA00029605"/>
    </source>
</evidence>
<dbReference type="Gene3D" id="3.40.630.10">
    <property type="entry name" value="Zn peptidases"/>
    <property type="match status" value="1"/>
</dbReference>
<evidence type="ECO:0000256" key="6">
    <source>
        <dbReference type="ARBA" id="ARBA00023511"/>
    </source>
</evidence>
<feature type="domain" description="Cytosol aminopeptidase" evidence="15">
    <location>
        <begin position="290"/>
        <end position="297"/>
    </location>
</feature>
<evidence type="ECO:0000256" key="5">
    <source>
        <dbReference type="ARBA" id="ARBA00022801"/>
    </source>
</evidence>
<dbReference type="AlphaFoldDB" id="A0AAW1NLQ6"/>
<evidence type="ECO:0000313" key="16">
    <source>
        <dbReference type="EMBL" id="KAK9758907.1"/>
    </source>
</evidence>
<dbReference type="SUPFAM" id="SSF53187">
    <property type="entry name" value="Zn-dependent exopeptidases"/>
    <property type="match status" value="1"/>
</dbReference>
<evidence type="ECO:0000256" key="11">
    <source>
        <dbReference type="ARBA" id="ARBA00031564"/>
    </source>
</evidence>
<evidence type="ECO:0000259" key="15">
    <source>
        <dbReference type="PROSITE" id="PS00631"/>
    </source>
</evidence>
<proteinExistence type="inferred from homology"/>
<dbReference type="CDD" id="cd00433">
    <property type="entry name" value="Peptidase_M17"/>
    <property type="match status" value="1"/>
</dbReference>
<comment type="catalytic activity">
    <reaction evidence="14">
        <text>L-cysteinylglycine + H2O = L-cysteine + glycine</text>
        <dbReference type="Rhea" id="RHEA:28783"/>
        <dbReference type="ChEBI" id="CHEBI:15377"/>
        <dbReference type="ChEBI" id="CHEBI:35235"/>
        <dbReference type="ChEBI" id="CHEBI:57305"/>
        <dbReference type="ChEBI" id="CHEBI:61694"/>
    </reaction>
    <physiologicalReaction direction="left-to-right" evidence="14">
        <dbReference type="Rhea" id="RHEA:28784"/>
    </physiologicalReaction>
</comment>
<comment type="similarity">
    <text evidence="1">Belongs to the peptidase M17 family.</text>
</comment>
<dbReference type="PROSITE" id="PS00631">
    <property type="entry name" value="CYTOSOL_AP"/>
    <property type="match status" value="1"/>
</dbReference>
<dbReference type="PANTHER" id="PTHR11963:SF23">
    <property type="entry name" value="CYTOSOL AMINOPEPTIDASE"/>
    <property type="match status" value="1"/>
</dbReference>
<sequence length="446" mass="48109">MMILAGNQIKEGKCVTFWGLEPEYQCVAVVGLGKPCRGFDEIEVLNQDKEAVRIAAAAGYNTLHNLGVKNIVIESFNDAESAAEGATLASWRYQDLKSKKKDESTLDLIDPQQDECAQWEEGIKQATAQNLARTLAETPANLMTPTIFAKKAEEILTPLGCEICPRDKSWAESKRMGGFLTVGKGSEEPPVFLEIRYNGGGDGTYVLIGKGVTFDSGGISIKPSANMADMRADMGGAAAVVGTLFGLASSKVKVNIVALIPLVENLPSGRAVKPGDVIKAMNGKSICVDNTDAEGRLILADALCYSKEFNPSWVLDIATLTGAMTVALGDAATGVFTNSNELYEVLELAAAKTGDRVWKFPLWKRYSELVTEYPFYDVHNVGKGKGGGSCKAAAFLREFVPEKVDWLHLDMASVIGPGKTSKYLSEGMQGRPTRTLIEFVRRQSAS</sequence>
<dbReference type="PANTHER" id="PTHR11963">
    <property type="entry name" value="LEUCINE AMINOPEPTIDASE-RELATED"/>
    <property type="match status" value="1"/>
</dbReference>
<accession>A0AAW1NLQ6</accession>
<comment type="caution">
    <text evidence="16">The sequence shown here is derived from an EMBL/GenBank/DDBJ whole genome shotgun (WGS) entry which is preliminary data.</text>
</comment>
<dbReference type="PRINTS" id="PR00481">
    <property type="entry name" value="LAMNOPPTDASE"/>
</dbReference>
<dbReference type="Pfam" id="PF02789">
    <property type="entry name" value="Peptidase_M17_N"/>
    <property type="match status" value="1"/>
</dbReference>
<evidence type="ECO:0000313" key="17">
    <source>
        <dbReference type="Proteomes" id="UP001458880"/>
    </source>
</evidence>
<comment type="catalytic activity">
    <reaction evidence="13">
        <text>S-benzyl-L-cysteinylglycine + H2O = S-benzyl-L-cysteine + glycine</text>
        <dbReference type="Rhea" id="RHEA:62568"/>
        <dbReference type="ChEBI" id="CHEBI:15377"/>
        <dbReference type="ChEBI" id="CHEBI:57305"/>
        <dbReference type="ChEBI" id="CHEBI:145802"/>
        <dbReference type="ChEBI" id="CHEBI:145803"/>
    </reaction>
    <physiologicalReaction direction="left-to-right" evidence="13">
        <dbReference type="Rhea" id="RHEA:62569"/>
    </physiologicalReaction>
</comment>
<dbReference type="InterPro" id="IPR000819">
    <property type="entry name" value="Peptidase_M17_C"/>
</dbReference>
<evidence type="ECO:0000256" key="7">
    <source>
        <dbReference type="ARBA" id="ARBA00023625"/>
    </source>
</evidence>
<evidence type="ECO:0000256" key="2">
    <source>
        <dbReference type="ARBA" id="ARBA00014190"/>
    </source>
</evidence>
<dbReference type="GO" id="GO:0005737">
    <property type="term" value="C:cytoplasm"/>
    <property type="evidence" value="ECO:0007669"/>
    <property type="project" value="InterPro"/>
</dbReference>
<protein>
    <recommendedName>
        <fullName evidence="2">Cytosol aminopeptidase</fullName>
        <ecNumber evidence="7">3.4.13.23</ecNumber>
    </recommendedName>
    <alternativeName>
        <fullName evidence="10">Cysteinylglycine-S-conjugate dipeptidase</fullName>
    </alternativeName>
    <alternativeName>
        <fullName evidence="11">Leucine aminopeptidase 3</fullName>
    </alternativeName>
    <alternativeName>
        <fullName evidence="9">Proline aminopeptidase</fullName>
    </alternativeName>
    <alternativeName>
        <fullName evidence="8">Prolyl aminopeptidase</fullName>
    </alternativeName>
</protein>
<dbReference type="InterPro" id="IPR008283">
    <property type="entry name" value="Peptidase_M17_N"/>
</dbReference>